<evidence type="ECO:0000259" key="1">
    <source>
        <dbReference type="Pfam" id="PF00934"/>
    </source>
</evidence>
<reference evidence="2 3" key="1">
    <citation type="submission" date="2018-09" db="EMBL/GenBank/DDBJ databases">
        <authorList>
            <person name="Tagini F."/>
        </authorList>
    </citation>
    <scope>NUCLEOTIDE SEQUENCE [LARGE SCALE GENOMIC DNA]</scope>
    <source>
        <strain evidence="2 3">MK142</strain>
    </source>
</reference>
<dbReference type="Pfam" id="PF00934">
    <property type="entry name" value="PE"/>
    <property type="match status" value="1"/>
</dbReference>
<accession>A0A498QRJ3</accession>
<dbReference type="AlphaFoldDB" id="A0A498QRJ3"/>
<dbReference type="InterPro" id="IPR000084">
    <property type="entry name" value="PE-PGRS_N"/>
</dbReference>
<protein>
    <submittedName>
        <fullName evidence="2">Putative PE-PGRS family protein PE_PGRS24</fullName>
    </submittedName>
</protein>
<evidence type="ECO:0000313" key="3">
    <source>
        <dbReference type="Proteomes" id="UP000268285"/>
    </source>
</evidence>
<dbReference type="InterPro" id="IPR038332">
    <property type="entry name" value="PPE_sf"/>
</dbReference>
<dbReference type="Proteomes" id="UP000268285">
    <property type="component" value="Unassembled WGS sequence"/>
</dbReference>
<dbReference type="SUPFAM" id="SSF140459">
    <property type="entry name" value="PE/PPE dimer-like"/>
    <property type="match status" value="1"/>
</dbReference>
<proteinExistence type="predicted"/>
<gene>
    <name evidence="2" type="ORF">LAUMK142_02765</name>
</gene>
<dbReference type="EMBL" id="UPHU01000001">
    <property type="protein sequence ID" value="VBA50713.1"/>
    <property type="molecule type" value="Genomic_DNA"/>
</dbReference>
<organism evidence="2 3">
    <name type="scientific">Mycobacterium pseudokansasii</name>
    <dbReference type="NCBI Taxonomy" id="2341080"/>
    <lineage>
        <taxon>Bacteria</taxon>
        <taxon>Bacillati</taxon>
        <taxon>Actinomycetota</taxon>
        <taxon>Actinomycetes</taxon>
        <taxon>Mycobacteriales</taxon>
        <taxon>Mycobacteriaceae</taxon>
        <taxon>Mycobacterium</taxon>
    </lineage>
</organism>
<feature type="domain" description="PE" evidence="1">
    <location>
        <begin position="4"/>
        <end position="85"/>
    </location>
</feature>
<sequence length="89" mass="8843">MSYLVAVPEMLASSAGDVASLGAALSAANAAAAKPTKAMLAAGADEVSAAIASLFSKEAQAYQALSAQMEAFHQQFVQALNAGAGLRLS</sequence>
<name>A0A498QRJ3_9MYCO</name>
<dbReference type="OrthoDB" id="4753186at2"/>
<evidence type="ECO:0000313" key="2">
    <source>
        <dbReference type="EMBL" id="VBA50713.1"/>
    </source>
</evidence>
<keyword evidence="3" id="KW-1185">Reference proteome</keyword>
<dbReference type="Gene3D" id="1.10.287.850">
    <property type="entry name" value="HP0062-like domain"/>
    <property type="match status" value="1"/>
</dbReference>